<accession>A0ACB9QJB2</accession>
<name>A0ACB9QJB2_9MYRT</name>
<comment type="caution">
    <text evidence="1">The sequence shown here is derived from an EMBL/GenBank/DDBJ whole genome shotgun (WGS) entry which is preliminary data.</text>
</comment>
<evidence type="ECO:0000313" key="2">
    <source>
        <dbReference type="Proteomes" id="UP001057402"/>
    </source>
</evidence>
<sequence>MASTMDVDPKHHLHSSPLVPHDSRSHLFQVDSEGEEDDRASIPCPFCYVEIDVNLLCRHLQNDHCFDFKNAVCPLCAANLGKEPTGHFVVQHSGSLKRRKRSHKSIFGSSNSAALGNELSSFLGSRANVNGNTSNQMMIQDPVLSPFLRSIPDHCERDEASKATLSSSPDSKGSSPVDEVIEEVYKMKMQRAHFVQQLVASTIF</sequence>
<organism evidence="1 2">
    <name type="scientific">Melastoma candidum</name>
    <dbReference type="NCBI Taxonomy" id="119954"/>
    <lineage>
        <taxon>Eukaryota</taxon>
        <taxon>Viridiplantae</taxon>
        <taxon>Streptophyta</taxon>
        <taxon>Embryophyta</taxon>
        <taxon>Tracheophyta</taxon>
        <taxon>Spermatophyta</taxon>
        <taxon>Magnoliopsida</taxon>
        <taxon>eudicotyledons</taxon>
        <taxon>Gunneridae</taxon>
        <taxon>Pentapetalae</taxon>
        <taxon>rosids</taxon>
        <taxon>malvids</taxon>
        <taxon>Myrtales</taxon>
        <taxon>Melastomataceae</taxon>
        <taxon>Melastomatoideae</taxon>
        <taxon>Melastomateae</taxon>
        <taxon>Melastoma</taxon>
    </lineage>
</organism>
<proteinExistence type="predicted"/>
<dbReference type="EMBL" id="CM042885">
    <property type="protein sequence ID" value="KAI4365952.1"/>
    <property type="molecule type" value="Genomic_DNA"/>
</dbReference>
<keyword evidence="2" id="KW-1185">Reference proteome</keyword>
<dbReference type="Proteomes" id="UP001057402">
    <property type="component" value="Chromosome 6"/>
</dbReference>
<gene>
    <name evidence="1" type="ORF">MLD38_021888</name>
</gene>
<protein>
    <submittedName>
        <fullName evidence="1">Uncharacterized protein</fullName>
    </submittedName>
</protein>
<reference evidence="2" key="1">
    <citation type="journal article" date="2023" name="Front. Plant Sci.">
        <title>Chromosomal-level genome assembly of Melastoma candidum provides insights into trichome evolution.</title>
        <authorList>
            <person name="Zhong Y."/>
            <person name="Wu W."/>
            <person name="Sun C."/>
            <person name="Zou P."/>
            <person name="Liu Y."/>
            <person name="Dai S."/>
            <person name="Zhou R."/>
        </authorList>
    </citation>
    <scope>NUCLEOTIDE SEQUENCE [LARGE SCALE GENOMIC DNA]</scope>
</reference>
<evidence type="ECO:0000313" key="1">
    <source>
        <dbReference type="EMBL" id="KAI4365952.1"/>
    </source>
</evidence>